<sequence>MLLDAQQPGALQDYLRRRGWLDTNETITDIEKPGEGNMNYTLRIRTATRTLIVKQSREYVEKYPSIPAPANRAVTEGKFYRKMRNVPMLAERMPLLFGMDEEHNVLILQDLGDASDYTFLYQPCRMLSEDDARLLADYLTDLHAQFLSDGPNPDFANREMRTLNHEHIFHYPFLLDNGFDLNTVQPGLQTLAAPYKGDAELKRTARKLGELYLSDGRTLLHGDYYPGSWLQTSTGTKVIDPEFCFYGPAEFDLGVMMAHLMMAEQPPTILNAVLTAYKGPAGFDDILRQRFTGIEIMRRLIGLAQLPLSLSLDKKRDLLDEAHSLLH</sequence>
<dbReference type="EMBL" id="CP053435">
    <property type="protein sequence ID" value="QJW92147.1"/>
    <property type="molecule type" value="Genomic_DNA"/>
</dbReference>
<comment type="similarity">
    <text evidence="1">Belongs to the methylthioribose kinase family.</text>
</comment>
<dbReference type="GO" id="GO:0005524">
    <property type="term" value="F:ATP binding"/>
    <property type="evidence" value="ECO:0007669"/>
    <property type="project" value="UniProtKB-KW"/>
</dbReference>
<dbReference type="PANTHER" id="PTHR34273">
    <property type="entry name" value="METHYLTHIORIBOSE KINASE"/>
    <property type="match status" value="1"/>
</dbReference>
<reference evidence="7 8" key="1">
    <citation type="submission" date="2020-05" db="EMBL/GenBank/DDBJ databases">
        <title>Genome sequencing of Spirosoma sp. TS118.</title>
        <authorList>
            <person name="Lee J.-H."/>
            <person name="Jeong S."/>
            <person name="Zhao L."/>
            <person name="Jung J.-H."/>
            <person name="Kim M.-K."/>
            <person name="Lim S."/>
        </authorList>
    </citation>
    <scope>NUCLEOTIDE SEQUENCE [LARGE SCALE GENOMIC DNA]</scope>
    <source>
        <strain evidence="7 8">TS118</strain>
    </source>
</reference>
<dbReference type="AlphaFoldDB" id="A0A6M5YDQ1"/>
<keyword evidence="2 7" id="KW-0808">Transferase</keyword>
<dbReference type="GO" id="GO:0016301">
    <property type="term" value="F:kinase activity"/>
    <property type="evidence" value="ECO:0007669"/>
    <property type="project" value="UniProtKB-KW"/>
</dbReference>
<evidence type="ECO:0000256" key="5">
    <source>
        <dbReference type="ARBA" id="ARBA00022840"/>
    </source>
</evidence>
<evidence type="ECO:0000256" key="4">
    <source>
        <dbReference type="ARBA" id="ARBA00022777"/>
    </source>
</evidence>
<dbReference type="Proteomes" id="UP000502756">
    <property type="component" value="Chromosome"/>
</dbReference>
<keyword evidence="5" id="KW-0067">ATP-binding</keyword>
<dbReference type="InterPro" id="IPR002575">
    <property type="entry name" value="Aminoglycoside_PTrfase"/>
</dbReference>
<keyword evidence="3" id="KW-0547">Nucleotide-binding</keyword>
<feature type="domain" description="Aminoglycoside phosphotransferase" evidence="6">
    <location>
        <begin position="30"/>
        <end position="280"/>
    </location>
</feature>
<dbReference type="Gene3D" id="3.30.200.20">
    <property type="entry name" value="Phosphorylase Kinase, domain 1"/>
    <property type="match status" value="1"/>
</dbReference>
<accession>A0A6M5YDQ1</accession>
<dbReference type="SUPFAM" id="SSF56112">
    <property type="entry name" value="Protein kinase-like (PK-like)"/>
    <property type="match status" value="1"/>
</dbReference>
<evidence type="ECO:0000256" key="1">
    <source>
        <dbReference type="ARBA" id="ARBA00010165"/>
    </source>
</evidence>
<keyword evidence="4" id="KW-0418">Kinase</keyword>
<gene>
    <name evidence="7" type="ORF">HNV11_23585</name>
</gene>
<dbReference type="KEGG" id="stae:HNV11_23585"/>
<organism evidence="7 8">
    <name type="scientific">Spirosoma taeanense</name>
    <dbReference type="NCBI Taxonomy" id="2735870"/>
    <lineage>
        <taxon>Bacteria</taxon>
        <taxon>Pseudomonadati</taxon>
        <taxon>Bacteroidota</taxon>
        <taxon>Cytophagia</taxon>
        <taxon>Cytophagales</taxon>
        <taxon>Cytophagaceae</taxon>
        <taxon>Spirosoma</taxon>
    </lineage>
</organism>
<dbReference type="PANTHER" id="PTHR34273:SF2">
    <property type="entry name" value="METHYLTHIORIBOSE KINASE"/>
    <property type="match status" value="1"/>
</dbReference>
<evidence type="ECO:0000259" key="6">
    <source>
        <dbReference type="Pfam" id="PF01636"/>
    </source>
</evidence>
<evidence type="ECO:0000256" key="2">
    <source>
        <dbReference type="ARBA" id="ARBA00022679"/>
    </source>
</evidence>
<evidence type="ECO:0000313" key="8">
    <source>
        <dbReference type="Proteomes" id="UP000502756"/>
    </source>
</evidence>
<dbReference type="InterPro" id="IPR011009">
    <property type="entry name" value="Kinase-like_dom_sf"/>
</dbReference>
<protein>
    <submittedName>
        <fullName evidence="7">Phosphotransferase</fullName>
    </submittedName>
</protein>
<proteinExistence type="inferred from homology"/>
<dbReference type="RefSeq" id="WP_171741998.1">
    <property type="nucleotide sequence ID" value="NZ_CP053435.1"/>
</dbReference>
<dbReference type="Gene3D" id="3.90.1200.10">
    <property type="match status" value="1"/>
</dbReference>
<dbReference type="Pfam" id="PF01636">
    <property type="entry name" value="APH"/>
    <property type="match status" value="1"/>
</dbReference>
<evidence type="ECO:0000256" key="3">
    <source>
        <dbReference type="ARBA" id="ARBA00022741"/>
    </source>
</evidence>
<name>A0A6M5YDQ1_9BACT</name>
<evidence type="ECO:0000313" key="7">
    <source>
        <dbReference type="EMBL" id="QJW92147.1"/>
    </source>
</evidence>
<keyword evidence="8" id="KW-1185">Reference proteome</keyword>